<dbReference type="Proteomes" id="UP000825935">
    <property type="component" value="Chromosome 13"/>
</dbReference>
<dbReference type="AlphaFoldDB" id="A0A8T2TIM9"/>
<reference evidence="2" key="1">
    <citation type="submission" date="2021-08" db="EMBL/GenBank/DDBJ databases">
        <title>WGS assembly of Ceratopteris richardii.</title>
        <authorList>
            <person name="Marchant D.B."/>
            <person name="Chen G."/>
            <person name="Jenkins J."/>
            <person name="Shu S."/>
            <person name="Leebens-Mack J."/>
            <person name="Grimwood J."/>
            <person name="Schmutz J."/>
            <person name="Soltis P."/>
            <person name="Soltis D."/>
            <person name="Chen Z.-H."/>
        </authorList>
    </citation>
    <scope>NUCLEOTIDE SEQUENCE</scope>
    <source>
        <strain evidence="2">Whitten #5841</strain>
        <tissue evidence="2">Leaf</tissue>
    </source>
</reference>
<feature type="region of interest" description="Disordered" evidence="1">
    <location>
        <begin position="62"/>
        <end position="83"/>
    </location>
</feature>
<dbReference type="OMA" id="MHQDRAR"/>
<evidence type="ECO:0000313" key="3">
    <source>
        <dbReference type="Proteomes" id="UP000825935"/>
    </source>
</evidence>
<proteinExistence type="predicted"/>
<comment type="caution">
    <text evidence="2">The sequence shown here is derived from an EMBL/GenBank/DDBJ whole genome shotgun (WGS) entry which is preliminary data.</text>
</comment>
<dbReference type="OrthoDB" id="781057at2759"/>
<sequence length="83" mass="9274">MARNMHQDRARSVKKGLVRLDRHSGTGRDGAPKKGGAGAKYTWGVPGYDDDGSEVFVDKMDPNFDEEEEETIFTSKRNVDTNK</sequence>
<gene>
    <name evidence="2" type="ORF">KP509_13G010600</name>
</gene>
<feature type="region of interest" description="Disordered" evidence="1">
    <location>
        <begin position="1"/>
        <end position="45"/>
    </location>
</feature>
<keyword evidence="3" id="KW-1185">Reference proteome</keyword>
<name>A0A8T2TIM9_CERRI</name>
<evidence type="ECO:0000313" key="2">
    <source>
        <dbReference type="EMBL" id="KAH7420509.1"/>
    </source>
</evidence>
<protein>
    <submittedName>
        <fullName evidence="2">Uncharacterized protein</fullName>
    </submittedName>
</protein>
<dbReference type="EMBL" id="CM035418">
    <property type="protein sequence ID" value="KAH7420509.1"/>
    <property type="molecule type" value="Genomic_DNA"/>
</dbReference>
<feature type="compositionally biased region" description="Basic and acidic residues" evidence="1">
    <location>
        <begin position="1"/>
        <end position="11"/>
    </location>
</feature>
<feature type="compositionally biased region" description="Basic and acidic residues" evidence="1">
    <location>
        <begin position="18"/>
        <end position="32"/>
    </location>
</feature>
<organism evidence="2 3">
    <name type="scientific">Ceratopteris richardii</name>
    <name type="common">Triangle waterfern</name>
    <dbReference type="NCBI Taxonomy" id="49495"/>
    <lineage>
        <taxon>Eukaryota</taxon>
        <taxon>Viridiplantae</taxon>
        <taxon>Streptophyta</taxon>
        <taxon>Embryophyta</taxon>
        <taxon>Tracheophyta</taxon>
        <taxon>Polypodiopsida</taxon>
        <taxon>Polypodiidae</taxon>
        <taxon>Polypodiales</taxon>
        <taxon>Pteridineae</taxon>
        <taxon>Pteridaceae</taxon>
        <taxon>Parkerioideae</taxon>
        <taxon>Ceratopteris</taxon>
    </lineage>
</organism>
<evidence type="ECO:0000256" key="1">
    <source>
        <dbReference type="SAM" id="MobiDB-lite"/>
    </source>
</evidence>
<accession>A0A8T2TIM9</accession>